<dbReference type="Proteomes" id="UP000234585">
    <property type="component" value="Unassembled WGS sequence"/>
</dbReference>
<keyword evidence="7" id="KW-0653">Protein transport</keyword>
<keyword evidence="4 11" id="KW-0812">Transmembrane</keyword>
<evidence type="ECO:0000256" key="5">
    <source>
        <dbReference type="ARBA" id="ARBA00022824"/>
    </source>
</evidence>
<protein>
    <recommendedName>
        <fullName evidence="14">Synaptobrevin</fullName>
    </recommendedName>
</protein>
<feature type="region of interest" description="Disordered" evidence="10">
    <location>
        <begin position="110"/>
        <end position="267"/>
    </location>
</feature>
<comment type="subcellular location">
    <subcellularLocation>
        <location evidence="1">Endoplasmic reticulum membrane</location>
        <topology evidence="1">Single-pass type IV membrane protein</topology>
    </subcellularLocation>
</comment>
<feature type="compositionally biased region" description="Low complexity" evidence="10">
    <location>
        <begin position="161"/>
        <end position="200"/>
    </location>
</feature>
<keyword evidence="3" id="KW-0813">Transport</keyword>
<evidence type="ECO:0000256" key="11">
    <source>
        <dbReference type="SAM" id="Phobius"/>
    </source>
</evidence>
<dbReference type="OrthoDB" id="3231855at2759"/>
<dbReference type="GO" id="GO:0005484">
    <property type="term" value="F:SNAP receptor activity"/>
    <property type="evidence" value="ECO:0007669"/>
    <property type="project" value="TreeGrafter"/>
</dbReference>
<dbReference type="PANTHER" id="PTHR13050">
    <property type="entry name" value="USE1-LIKE PROTEIN"/>
    <property type="match status" value="1"/>
</dbReference>
<feature type="transmembrane region" description="Helical" evidence="11">
    <location>
        <begin position="331"/>
        <end position="354"/>
    </location>
</feature>
<reference evidence="12 13" key="1">
    <citation type="submission" date="2017-12" db="EMBL/GenBank/DDBJ databases">
        <authorList>
            <consortium name="DOE Joint Genome Institute"/>
            <person name="Haridas S."/>
            <person name="Kjaerbolling I."/>
            <person name="Vesth T.C."/>
            <person name="Frisvad J.C."/>
            <person name="Nybo J.L."/>
            <person name="Theobald S."/>
            <person name="Kuo A."/>
            <person name="Bowyer P."/>
            <person name="Matsuda Y."/>
            <person name="Mondo S."/>
            <person name="Lyhne E.K."/>
            <person name="Kogle M.E."/>
            <person name="Clum A."/>
            <person name="Lipzen A."/>
            <person name="Salamov A."/>
            <person name="Ngan C.Y."/>
            <person name="Daum C."/>
            <person name="Chiniquy J."/>
            <person name="Barry K."/>
            <person name="LaButti K."/>
            <person name="Simmons B.A."/>
            <person name="Magnuson J.K."/>
            <person name="Mortensen U.H."/>
            <person name="Larsen T.O."/>
            <person name="Grigoriev I.V."/>
            <person name="Baker S.E."/>
            <person name="Andersen M.R."/>
            <person name="Nordberg H.P."/>
            <person name="Cantor M.N."/>
            <person name="Hua S.X."/>
        </authorList>
    </citation>
    <scope>NUCLEOTIDE SEQUENCE [LARGE SCALE GENOMIC DNA]</scope>
    <source>
        <strain evidence="12 13">CBS 102.13</strain>
    </source>
</reference>
<evidence type="ECO:0000313" key="13">
    <source>
        <dbReference type="Proteomes" id="UP000234585"/>
    </source>
</evidence>
<organism evidence="12 13">
    <name type="scientific">Aspergillus candidus</name>
    <dbReference type="NCBI Taxonomy" id="41067"/>
    <lineage>
        <taxon>Eukaryota</taxon>
        <taxon>Fungi</taxon>
        <taxon>Dikarya</taxon>
        <taxon>Ascomycota</taxon>
        <taxon>Pezizomycotina</taxon>
        <taxon>Eurotiomycetes</taxon>
        <taxon>Eurotiomycetidae</taxon>
        <taxon>Eurotiales</taxon>
        <taxon>Aspergillaceae</taxon>
        <taxon>Aspergillus</taxon>
        <taxon>Aspergillus subgen. Circumdati</taxon>
    </lineage>
</organism>
<evidence type="ECO:0000256" key="4">
    <source>
        <dbReference type="ARBA" id="ARBA00022692"/>
    </source>
</evidence>
<dbReference type="GO" id="GO:0006890">
    <property type="term" value="P:retrograde vesicle-mediated transport, Golgi to endoplasmic reticulum"/>
    <property type="evidence" value="ECO:0007669"/>
    <property type="project" value="TreeGrafter"/>
</dbReference>
<evidence type="ECO:0000256" key="7">
    <source>
        <dbReference type="ARBA" id="ARBA00022927"/>
    </source>
</evidence>
<keyword evidence="8 11" id="KW-1133">Transmembrane helix</keyword>
<name>A0A2I2F710_ASPCN</name>
<evidence type="ECO:0000256" key="9">
    <source>
        <dbReference type="ARBA" id="ARBA00023136"/>
    </source>
</evidence>
<evidence type="ECO:0000256" key="1">
    <source>
        <dbReference type="ARBA" id="ARBA00004163"/>
    </source>
</evidence>
<dbReference type="InterPro" id="IPR019150">
    <property type="entry name" value="Vesicle_transport_protein_Use1"/>
</dbReference>
<evidence type="ECO:0000256" key="6">
    <source>
        <dbReference type="ARBA" id="ARBA00022892"/>
    </source>
</evidence>
<dbReference type="GO" id="GO:0015031">
    <property type="term" value="P:protein transport"/>
    <property type="evidence" value="ECO:0007669"/>
    <property type="project" value="UniProtKB-KW"/>
</dbReference>
<comment type="similarity">
    <text evidence="2">Belongs to the USE1 family.</text>
</comment>
<evidence type="ECO:0000256" key="8">
    <source>
        <dbReference type="ARBA" id="ARBA00022989"/>
    </source>
</evidence>
<dbReference type="GeneID" id="36520411"/>
<dbReference type="PANTHER" id="PTHR13050:SF7">
    <property type="entry name" value="VESICLE TRANSPORT PROTEIN USE1"/>
    <property type="match status" value="1"/>
</dbReference>
<evidence type="ECO:0000256" key="3">
    <source>
        <dbReference type="ARBA" id="ARBA00022448"/>
    </source>
</evidence>
<feature type="compositionally biased region" description="Low complexity" evidence="10">
    <location>
        <begin position="208"/>
        <end position="231"/>
    </location>
</feature>
<keyword evidence="9 11" id="KW-0472">Membrane</keyword>
<dbReference type="EMBL" id="KZ559151">
    <property type="protein sequence ID" value="PLB36401.1"/>
    <property type="molecule type" value="Genomic_DNA"/>
</dbReference>
<evidence type="ECO:0000313" key="12">
    <source>
        <dbReference type="EMBL" id="PLB36401.1"/>
    </source>
</evidence>
<feature type="compositionally biased region" description="Acidic residues" evidence="10">
    <location>
        <begin position="121"/>
        <end position="139"/>
    </location>
</feature>
<sequence length="360" mass="38579">MTLTTYPVSAADSPDLTALSLSRLVHRLELNLLVPSADLSPLRQSEYQRMRVGANIAFAQSTLTSLERALPTIKAPDHRNDLQTDLLLYRQTIKKLQAVLDEITAEAETLRSASRGAAGQDEGDDESESESLDGEDLLTPDEGSSTSGEGGRGGLDEEGGDPSATATTTSDIPTATPQPPQATTTTQPTNPEQPQTAPPTLRNRSHLPPSSSSTTAPTTPTATTTGARTGTDLFPLPHTLPHAQTDPTPSSTSQTESQLTTDRTTQEDLTTSLLSLASQLKSSSHAFHASLESEKSVLARAVDGLDRSTGSMGAAERRMGTLRRMTEGKGWWGRMMLYAWIFGLWLLAVLIVFLGPKLRF</sequence>
<dbReference type="GO" id="GO:0031201">
    <property type="term" value="C:SNARE complex"/>
    <property type="evidence" value="ECO:0007669"/>
    <property type="project" value="TreeGrafter"/>
</dbReference>
<keyword evidence="5" id="KW-0256">Endoplasmic reticulum</keyword>
<gene>
    <name evidence="12" type="ORF">BDW47DRAFT_108511</name>
</gene>
<keyword evidence="6" id="KW-0931">ER-Golgi transport</keyword>
<proteinExistence type="inferred from homology"/>
<accession>A0A2I2F710</accession>
<evidence type="ECO:0008006" key="14">
    <source>
        <dbReference type="Google" id="ProtNLM"/>
    </source>
</evidence>
<dbReference type="RefSeq" id="XP_024670413.1">
    <property type="nucleotide sequence ID" value="XM_024813251.1"/>
</dbReference>
<feature type="compositionally biased region" description="Low complexity" evidence="10">
    <location>
        <begin position="244"/>
        <end position="267"/>
    </location>
</feature>
<dbReference type="STRING" id="41067.A0A2I2F710"/>
<keyword evidence="13" id="KW-1185">Reference proteome</keyword>
<evidence type="ECO:0000256" key="10">
    <source>
        <dbReference type="SAM" id="MobiDB-lite"/>
    </source>
</evidence>
<dbReference type="AlphaFoldDB" id="A0A2I2F710"/>
<dbReference type="GO" id="GO:0005789">
    <property type="term" value="C:endoplasmic reticulum membrane"/>
    <property type="evidence" value="ECO:0007669"/>
    <property type="project" value="UniProtKB-SubCell"/>
</dbReference>
<evidence type="ECO:0000256" key="2">
    <source>
        <dbReference type="ARBA" id="ARBA00007891"/>
    </source>
</evidence>